<protein>
    <submittedName>
        <fullName evidence="1">Uncharacterized protein</fullName>
    </submittedName>
</protein>
<name>A0ABS9VEG1_9BACT</name>
<gene>
    <name evidence="1" type="ORF">MM213_12650</name>
</gene>
<keyword evidence="2" id="KW-1185">Reference proteome</keyword>
<dbReference type="EMBL" id="JAKZGO010000009">
    <property type="protein sequence ID" value="MCH7414340.1"/>
    <property type="molecule type" value="Genomic_DNA"/>
</dbReference>
<evidence type="ECO:0000313" key="1">
    <source>
        <dbReference type="EMBL" id="MCH7414340.1"/>
    </source>
</evidence>
<comment type="caution">
    <text evidence="1">The sequence shown here is derived from an EMBL/GenBank/DDBJ whole genome shotgun (WGS) entry which is preliminary data.</text>
</comment>
<dbReference type="RefSeq" id="WP_241412750.1">
    <property type="nucleotide sequence ID" value="NZ_JAKZGO010000009.1"/>
</dbReference>
<dbReference type="Proteomes" id="UP001165430">
    <property type="component" value="Unassembled WGS sequence"/>
</dbReference>
<organism evidence="1 2">
    <name type="scientific">Belliella alkalica</name>
    <dbReference type="NCBI Taxonomy" id="1730871"/>
    <lineage>
        <taxon>Bacteria</taxon>
        <taxon>Pseudomonadati</taxon>
        <taxon>Bacteroidota</taxon>
        <taxon>Cytophagia</taxon>
        <taxon>Cytophagales</taxon>
        <taxon>Cyclobacteriaceae</taxon>
        <taxon>Belliella</taxon>
    </lineage>
</organism>
<evidence type="ECO:0000313" key="2">
    <source>
        <dbReference type="Proteomes" id="UP001165430"/>
    </source>
</evidence>
<accession>A0ABS9VEG1</accession>
<sequence length="45" mass="5267">MNNKFQQNENGNFKDLQYQVDVYDGNGLVLAAEWRMARGIDFIEN</sequence>
<reference evidence="1" key="1">
    <citation type="submission" date="2022-03" db="EMBL/GenBank/DDBJ databases">
        <title>De novo assembled genomes of Belliella spp. (Cyclobacteriaceae) strains.</title>
        <authorList>
            <person name="Szabo A."/>
            <person name="Korponai K."/>
            <person name="Felfoldi T."/>
        </authorList>
    </citation>
    <scope>NUCLEOTIDE SEQUENCE</scope>
    <source>
        <strain evidence="1">DSM 111903</strain>
    </source>
</reference>
<proteinExistence type="predicted"/>